<dbReference type="CDD" id="cd02503">
    <property type="entry name" value="MobA"/>
    <property type="match status" value="1"/>
</dbReference>
<feature type="domain" description="MobA-like NTP transferase" evidence="8">
    <location>
        <begin position="1"/>
        <end position="155"/>
    </location>
</feature>
<gene>
    <name evidence="9" type="ORF">KSX_29820</name>
</gene>
<dbReference type="PANTHER" id="PTHR19136">
    <property type="entry name" value="MOLYBDENUM COFACTOR GUANYLYLTRANSFERASE"/>
    <property type="match status" value="1"/>
</dbReference>
<name>A0A8J3HW23_9CHLR</name>
<dbReference type="SUPFAM" id="SSF53448">
    <property type="entry name" value="Nucleotide-diphospho-sugar transferases"/>
    <property type="match status" value="1"/>
</dbReference>
<evidence type="ECO:0000256" key="5">
    <source>
        <dbReference type="ARBA" id="ARBA00022842"/>
    </source>
</evidence>
<evidence type="ECO:0000256" key="4">
    <source>
        <dbReference type="ARBA" id="ARBA00022741"/>
    </source>
</evidence>
<dbReference type="Pfam" id="PF12804">
    <property type="entry name" value="NTP_transf_3"/>
    <property type="match status" value="1"/>
</dbReference>
<dbReference type="GO" id="GO:0046872">
    <property type="term" value="F:metal ion binding"/>
    <property type="evidence" value="ECO:0007669"/>
    <property type="project" value="UniProtKB-KW"/>
</dbReference>
<dbReference type="InterPro" id="IPR013482">
    <property type="entry name" value="Molybde_CF_guanTrfase"/>
</dbReference>
<evidence type="ECO:0000313" key="10">
    <source>
        <dbReference type="Proteomes" id="UP000612362"/>
    </source>
</evidence>
<dbReference type="InterPro" id="IPR025877">
    <property type="entry name" value="MobA-like_NTP_Trfase"/>
</dbReference>
<accession>A0A8J3HW23</accession>
<dbReference type="GO" id="GO:0016779">
    <property type="term" value="F:nucleotidyltransferase activity"/>
    <property type="evidence" value="ECO:0007669"/>
    <property type="project" value="UniProtKB-ARBA"/>
</dbReference>
<comment type="caution">
    <text evidence="9">The sequence shown here is derived from an EMBL/GenBank/DDBJ whole genome shotgun (WGS) entry which is preliminary data.</text>
</comment>
<protein>
    <recommendedName>
        <fullName evidence="8">MobA-like NTP transferase domain-containing protein</fullName>
    </recommendedName>
</protein>
<evidence type="ECO:0000313" key="9">
    <source>
        <dbReference type="EMBL" id="GHO44819.1"/>
    </source>
</evidence>
<organism evidence="9 10">
    <name type="scientific">Ktedonospora formicarum</name>
    <dbReference type="NCBI Taxonomy" id="2778364"/>
    <lineage>
        <taxon>Bacteria</taxon>
        <taxon>Bacillati</taxon>
        <taxon>Chloroflexota</taxon>
        <taxon>Ktedonobacteria</taxon>
        <taxon>Ktedonobacterales</taxon>
        <taxon>Ktedonobacteraceae</taxon>
        <taxon>Ktedonospora</taxon>
    </lineage>
</organism>
<dbReference type="InterPro" id="IPR029044">
    <property type="entry name" value="Nucleotide-diphossugar_trans"/>
</dbReference>
<evidence type="ECO:0000256" key="3">
    <source>
        <dbReference type="ARBA" id="ARBA00022723"/>
    </source>
</evidence>
<keyword evidence="2" id="KW-0808">Transferase</keyword>
<keyword evidence="1" id="KW-0963">Cytoplasm</keyword>
<keyword evidence="4" id="KW-0547">Nucleotide-binding</keyword>
<keyword evidence="3" id="KW-0479">Metal-binding</keyword>
<dbReference type="Proteomes" id="UP000612362">
    <property type="component" value="Unassembled WGS sequence"/>
</dbReference>
<keyword evidence="5" id="KW-0460">Magnesium</keyword>
<dbReference type="GO" id="GO:0005525">
    <property type="term" value="F:GTP binding"/>
    <property type="evidence" value="ECO:0007669"/>
    <property type="project" value="UniProtKB-KW"/>
</dbReference>
<proteinExistence type="predicted"/>
<dbReference type="GO" id="GO:0006777">
    <property type="term" value="P:Mo-molybdopterin cofactor biosynthetic process"/>
    <property type="evidence" value="ECO:0007669"/>
    <property type="project" value="UniProtKB-KW"/>
</dbReference>
<keyword evidence="10" id="KW-1185">Reference proteome</keyword>
<evidence type="ECO:0000256" key="2">
    <source>
        <dbReference type="ARBA" id="ARBA00022679"/>
    </source>
</evidence>
<dbReference type="Gene3D" id="3.90.550.10">
    <property type="entry name" value="Spore Coat Polysaccharide Biosynthesis Protein SpsA, Chain A"/>
    <property type="match status" value="1"/>
</dbReference>
<dbReference type="EMBL" id="BNJF01000001">
    <property type="protein sequence ID" value="GHO44819.1"/>
    <property type="molecule type" value="Genomic_DNA"/>
</dbReference>
<reference evidence="9" key="1">
    <citation type="submission" date="2020-10" db="EMBL/GenBank/DDBJ databases">
        <title>Taxonomic study of unclassified bacteria belonging to the class Ktedonobacteria.</title>
        <authorList>
            <person name="Yabe S."/>
            <person name="Wang C.M."/>
            <person name="Zheng Y."/>
            <person name="Sakai Y."/>
            <person name="Cavaletti L."/>
            <person name="Monciardini P."/>
            <person name="Donadio S."/>
        </authorList>
    </citation>
    <scope>NUCLEOTIDE SEQUENCE</scope>
    <source>
        <strain evidence="9">SOSP1-1</strain>
    </source>
</reference>
<evidence type="ECO:0000256" key="7">
    <source>
        <dbReference type="ARBA" id="ARBA00023150"/>
    </source>
</evidence>
<dbReference type="AlphaFoldDB" id="A0A8J3HW23"/>
<evidence type="ECO:0000256" key="1">
    <source>
        <dbReference type="ARBA" id="ARBA00022490"/>
    </source>
</evidence>
<evidence type="ECO:0000259" key="8">
    <source>
        <dbReference type="Pfam" id="PF12804"/>
    </source>
</evidence>
<evidence type="ECO:0000256" key="6">
    <source>
        <dbReference type="ARBA" id="ARBA00023134"/>
    </source>
</evidence>
<dbReference type="PANTHER" id="PTHR19136:SF81">
    <property type="entry name" value="MOLYBDENUM COFACTOR GUANYLYLTRANSFERASE"/>
    <property type="match status" value="1"/>
</dbReference>
<sequence length="191" mass="21430">MGRDKAMLPLMGVDERSGSTFVVSQATLLRERCSEVVLVARDEEYAERYRHLDLPTCVRVVVDVEKDRGPLMGLYSGLRAINASHALVSAVDMPFVQLAVLDFLLAQPLDDAIILPFVAGAPQVLLAVYPRILLPIIEASLRAGRRGPRSLLEQARVRYVEEERLRAIDPKLRSFVNINTPDELRREGLER</sequence>
<keyword evidence="7" id="KW-0501">Molybdenum cofactor biosynthesis</keyword>
<keyword evidence="6" id="KW-0342">GTP-binding</keyword>